<dbReference type="RefSeq" id="WP_159421669.1">
    <property type="nucleotide sequence ID" value="NZ_JALXSQ010000002.1"/>
</dbReference>
<organism evidence="1 2">
    <name type="scientific">Pseudoclavibacter albus</name>
    <dbReference type="NCBI Taxonomy" id="272241"/>
    <lineage>
        <taxon>Bacteria</taxon>
        <taxon>Bacillati</taxon>
        <taxon>Actinomycetota</taxon>
        <taxon>Actinomycetes</taxon>
        <taxon>Micrococcales</taxon>
        <taxon>Microbacteriaceae</taxon>
        <taxon>Pseudoclavibacter</taxon>
    </lineage>
</organism>
<sequence>MQADYGMSWPLSDACWLGSWGTVDWRGLLGDELVADLEAWCDEFTRYSDYETGDFFPPGSKPEWEKRGEQLAQRLHELVGDKFDIELQI</sequence>
<comment type="caution">
    <text evidence="1">The sequence shown here is derived from an EMBL/GenBank/DDBJ whole genome shotgun (WGS) entry which is preliminary data.</text>
</comment>
<keyword evidence="2" id="KW-1185">Reference proteome</keyword>
<dbReference type="EMBL" id="JALXSQ010000002">
    <property type="protein sequence ID" value="MCT2041841.1"/>
    <property type="molecule type" value="Genomic_DNA"/>
</dbReference>
<evidence type="ECO:0000313" key="2">
    <source>
        <dbReference type="Proteomes" id="UP001525379"/>
    </source>
</evidence>
<protein>
    <submittedName>
        <fullName evidence="1">Uncharacterized protein</fullName>
    </submittedName>
</protein>
<evidence type="ECO:0000313" key="1">
    <source>
        <dbReference type="EMBL" id="MCT2041841.1"/>
    </source>
</evidence>
<accession>A0ABT2HU55</accession>
<dbReference type="Proteomes" id="UP001525379">
    <property type="component" value="Unassembled WGS sequence"/>
</dbReference>
<reference evidence="1 2" key="1">
    <citation type="submission" date="2022-04" db="EMBL/GenBank/DDBJ databases">
        <title>Human microbiome associated bacterial genomes.</title>
        <authorList>
            <person name="Sandstrom S."/>
            <person name="Salamzade R."/>
            <person name="Kalan L.R."/>
        </authorList>
    </citation>
    <scope>NUCLEOTIDE SEQUENCE [LARGE SCALE GENOMIC DNA]</scope>
    <source>
        <strain evidence="2">p3-SID1799</strain>
    </source>
</reference>
<name>A0ABT2HU55_9MICO</name>
<gene>
    <name evidence="1" type="ORF">M3D15_00565</name>
</gene>
<proteinExistence type="predicted"/>